<dbReference type="Proteomes" id="UP000254879">
    <property type="component" value="Unassembled WGS sequence"/>
</dbReference>
<evidence type="ECO:0000313" key="1">
    <source>
        <dbReference type="EMBL" id="STY43880.1"/>
    </source>
</evidence>
<evidence type="ECO:0000313" key="2">
    <source>
        <dbReference type="Proteomes" id="UP000254879"/>
    </source>
</evidence>
<reference evidence="1 2" key="1">
    <citation type="submission" date="2018-06" db="EMBL/GenBank/DDBJ databases">
        <authorList>
            <consortium name="Pathogen Informatics"/>
            <person name="Doyle S."/>
        </authorList>
    </citation>
    <scope>NUCLEOTIDE SEQUENCE [LARGE SCALE GENOMIC DNA]</scope>
    <source>
        <strain evidence="2">NCTC 10815</strain>
    </source>
</reference>
<dbReference type="AlphaFoldDB" id="A0A378MC19"/>
<proteinExistence type="predicted"/>
<gene>
    <name evidence="1" type="ORF">NCTC10815_01189</name>
</gene>
<dbReference type="RefSeq" id="WP_003754804.1">
    <property type="nucleotide sequence ID" value="NZ_CABKNG010000001.1"/>
</dbReference>
<protein>
    <submittedName>
        <fullName evidence="1">Uncharacterized protein</fullName>
    </submittedName>
</protein>
<accession>A0A378MC19</accession>
<dbReference type="EMBL" id="UGPG01000001">
    <property type="protein sequence ID" value="STY43880.1"/>
    <property type="molecule type" value="Genomic_DNA"/>
</dbReference>
<name>A0A378MC19_LISGR</name>
<sequence>MKKELKKEQSIYIYIDYVINSVATRGIDFCDFVNGIGLLPENLLLLKHHLDDTSFNAHTLFHYLEAGDIHKLQVQEERKQEAFSWIDFEEVDLLNQLTAQEIAELLYLAHTGRHLRSPFYYKLQNNFVYLSSSDGHINKTYYRHINRFYTLLSYCITKRTADLVSEKSIFSFGKKKDVANISESLIETLVPLFKEGVYLDFANAKKSRTQIEIPLFANVGEEIVHTDAIDKGSEVASIIYDNRRSEWEIVKK</sequence>
<organism evidence="1 2">
    <name type="scientific">Listeria grayi</name>
    <name type="common">Listeria murrayi</name>
    <dbReference type="NCBI Taxonomy" id="1641"/>
    <lineage>
        <taxon>Bacteria</taxon>
        <taxon>Bacillati</taxon>
        <taxon>Bacillota</taxon>
        <taxon>Bacilli</taxon>
        <taxon>Bacillales</taxon>
        <taxon>Listeriaceae</taxon>
        <taxon>Listeria</taxon>
    </lineage>
</organism>